<dbReference type="PANTHER" id="PTHR11048:SF28">
    <property type="entry name" value="4-HYDROXYBENZOATE POLYPRENYLTRANSFERASE, MITOCHONDRIAL"/>
    <property type="match status" value="1"/>
</dbReference>
<dbReference type="Gene3D" id="1.20.120.1780">
    <property type="entry name" value="UbiA prenyltransferase"/>
    <property type="match status" value="1"/>
</dbReference>
<keyword evidence="11" id="KW-0460">Magnesium</keyword>
<keyword evidence="9 11" id="KW-1133">Transmembrane helix</keyword>
<keyword evidence="6 11" id="KW-0808">Transferase</keyword>
<evidence type="ECO:0000256" key="1">
    <source>
        <dbReference type="ARBA" id="ARBA00001946"/>
    </source>
</evidence>
<dbReference type="InterPro" id="IPR039653">
    <property type="entry name" value="Prenyltransferase"/>
</dbReference>
<feature type="transmembrane region" description="Helical" evidence="11">
    <location>
        <begin position="175"/>
        <end position="195"/>
    </location>
</feature>
<comment type="subcellular location">
    <subcellularLocation>
        <location evidence="11">Cell inner membrane</location>
        <topology evidence="11">Multi-pass membrane protein</topology>
    </subcellularLocation>
    <subcellularLocation>
        <location evidence="2">Membrane</location>
        <topology evidence="2">Multi-pass membrane protein</topology>
    </subcellularLocation>
</comment>
<evidence type="ECO:0000256" key="12">
    <source>
        <dbReference type="NCBIfam" id="TIGR01474"/>
    </source>
</evidence>
<dbReference type="Proteomes" id="UP001241056">
    <property type="component" value="Unassembled WGS sequence"/>
</dbReference>
<keyword evidence="7 11" id="KW-0831">Ubiquinone biosynthesis</keyword>
<evidence type="ECO:0000256" key="5">
    <source>
        <dbReference type="ARBA" id="ARBA00022519"/>
    </source>
</evidence>
<comment type="similarity">
    <text evidence="3 11">Belongs to the UbiA prenyltransferase family.</text>
</comment>
<feature type="transmembrane region" description="Helical" evidence="11">
    <location>
        <begin position="216"/>
        <end position="237"/>
    </location>
</feature>
<organism evidence="13 14">
    <name type="scientific">Thiopseudomonas acetoxidans</name>
    <dbReference type="NCBI Taxonomy" id="3041622"/>
    <lineage>
        <taxon>Bacteria</taxon>
        <taxon>Pseudomonadati</taxon>
        <taxon>Pseudomonadota</taxon>
        <taxon>Gammaproteobacteria</taxon>
        <taxon>Pseudomonadales</taxon>
        <taxon>Pseudomonadaceae</taxon>
        <taxon>Thiopseudomonas</taxon>
    </lineage>
</organism>
<evidence type="ECO:0000313" key="14">
    <source>
        <dbReference type="Proteomes" id="UP001241056"/>
    </source>
</evidence>
<feature type="transmembrane region" description="Helical" evidence="11">
    <location>
        <begin position="29"/>
        <end position="46"/>
    </location>
</feature>
<dbReference type="Gene3D" id="1.10.357.140">
    <property type="entry name" value="UbiA prenyltransferase"/>
    <property type="match status" value="1"/>
</dbReference>
<dbReference type="HAMAP" id="MF_01635">
    <property type="entry name" value="UbiA"/>
    <property type="match status" value="1"/>
</dbReference>
<comment type="cofactor">
    <cofactor evidence="1 11">
        <name>Mg(2+)</name>
        <dbReference type="ChEBI" id="CHEBI:18420"/>
    </cofactor>
</comment>
<accession>A0ABT7SQH7</accession>
<keyword evidence="10 11" id="KW-0472">Membrane</keyword>
<comment type="pathway">
    <text evidence="11">Cofactor biosynthesis; ubiquinone biosynthesis.</text>
</comment>
<proteinExistence type="inferred from homology"/>
<dbReference type="GO" id="GO:0008412">
    <property type="term" value="F:4-hydroxybenzoate polyprenyltransferase activity"/>
    <property type="evidence" value="ECO:0007669"/>
    <property type="project" value="UniProtKB-EC"/>
</dbReference>
<feature type="transmembrane region" description="Helical" evidence="11">
    <location>
        <begin position="52"/>
        <end position="76"/>
    </location>
</feature>
<evidence type="ECO:0000256" key="2">
    <source>
        <dbReference type="ARBA" id="ARBA00004141"/>
    </source>
</evidence>
<keyword evidence="5 11" id="KW-0997">Cell inner membrane</keyword>
<name>A0ABT7SQH7_9GAMM</name>
<feature type="transmembrane region" description="Helical" evidence="11">
    <location>
        <begin position="125"/>
        <end position="141"/>
    </location>
</feature>
<dbReference type="CDD" id="cd13959">
    <property type="entry name" value="PT_UbiA_COQ2"/>
    <property type="match status" value="1"/>
</dbReference>
<sequence>MYLKILRSANAIHPRAWDFIQLMRWDRPIGIYLLLWPTLWSLWIAGQGSPSLNNVVIFVLGVILMRSAGCAINDFADRKIDGHISRTKERPLATGRVKPKEALITFTILISLSFGLVLLTNQLTFYWAFLAVFLAALYPFTKRYTYYPQLFLGAAYSCSIILAFTAQAGDLPKEVWLIYIANLLWTIAYDTYYAMSDREDDLKIGVKSTAIVFGDADRVIILTLQVCALLCLVLVGQNFALGIYFYIGLLAAAACFTWEFYSTRERDAQSSLKAFLHNHWAGLAIFLGIVTDYALASV</sequence>
<evidence type="ECO:0000256" key="10">
    <source>
        <dbReference type="ARBA" id="ARBA00023136"/>
    </source>
</evidence>
<evidence type="ECO:0000313" key="13">
    <source>
        <dbReference type="EMBL" id="MDM7858446.1"/>
    </source>
</evidence>
<evidence type="ECO:0000256" key="4">
    <source>
        <dbReference type="ARBA" id="ARBA00022475"/>
    </source>
</evidence>
<dbReference type="EMBL" id="JAUCDY010000011">
    <property type="protein sequence ID" value="MDM7858446.1"/>
    <property type="molecule type" value="Genomic_DNA"/>
</dbReference>
<comment type="catalytic activity">
    <reaction evidence="11">
        <text>all-trans-octaprenyl diphosphate + 4-hydroxybenzoate = 4-hydroxy-3-(all-trans-octaprenyl)benzoate + diphosphate</text>
        <dbReference type="Rhea" id="RHEA:27782"/>
        <dbReference type="ChEBI" id="CHEBI:1617"/>
        <dbReference type="ChEBI" id="CHEBI:17879"/>
        <dbReference type="ChEBI" id="CHEBI:33019"/>
        <dbReference type="ChEBI" id="CHEBI:57711"/>
        <dbReference type="EC" id="2.5.1.39"/>
    </reaction>
</comment>
<evidence type="ECO:0000256" key="7">
    <source>
        <dbReference type="ARBA" id="ARBA00022688"/>
    </source>
</evidence>
<evidence type="ECO:0000256" key="6">
    <source>
        <dbReference type="ARBA" id="ARBA00022679"/>
    </source>
</evidence>
<feature type="transmembrane region" description="Helical" evidence="11">
    <location>
        <begin position="243"/>
        <end position="262"/>
    </location>
</feature>
<comment type="function">
    <text evidence="11">Catalyzes the prenylation of para-hydroxybenzoate (PHB) with an all-trans polyprenyl group. Mediates the second step in the final reaction sequence of ubiquinone-8 (UQ-8) biosynthesis, which is the condensation of the polyisoprenoid side chain with PHB, generating the first membrane-bound Q intermediate 3-octaprenyl-4-hydroxybenzoate.</text>
</comment>
<protein>
    <recommendedName>
        <fullName evidence="11 12">4-hydroxybenzoate octaprenyltransferase</fullName>
        <ecNumber evidence="11 12">2.5.1.39</ecNumber>
    </recommendedName>
    <alternativeName>
        <fullName evidence="11">4-HB polyprenyltransferase</fullName>
    </alternativeName>
</protein>
<dbReference type="InterPro" id="IPR044878">
    <property type="entry name" value="UbiA_sf"/>
</dbReference>
<dbReference type="PANTHER" id="PTHR11048">
    <property type="entry name" value="PRENYLTRANSFERASES"/>
    <property type="match status" value="1"/>
</dbReference>
<dbReference type="Pfam" id="PF01040">
    <property type="entry name" value="UbiA"/>
    <property type="match status" value="1"/>
</dbReference>
<feature type="transmembrane region" description="Helical" evidence="11">
    <location>
        <begin position="150"/>
        <end position="169"/>
    </location>
</feature>
<feature type="transmembrane region" description="Helical" evidence="11">
    <location>
        <begin position="102"/>
        <end position="119"/>
    </location>
</feature>
<dbReference type="InterPro" id="IPR000537">
    <property type="entry name" value="UbiA_prenyltransferase"/>
</dbReference>
<evidence type="ECO:0000256" key="9">
    <source>
        <dbReference type="ARBA" id="ARBA00022989"/>
    </source>
</evidence>
<keyword evidence="4 11" id="KW-1003">Cell membrane</keyword>
<gene>
    <name evidence="11 13" type="primary">ubiA</name>
    <name evidence="13" type="ORF">QEZ41_09195</name>
</gene>
<keyword evidence="14" id="KW-1185">Reference proteome</keyword>
<evidence type="ECO:0000256" key="8">
    <source>
        <dbReference type="ARBA" id="ARBA00022692"/>
    </source>
</evidence>
<keyword evidence="8 11" id="KW-0812">Transmembrane</keyword>
<evidence type="ECO:0000256" key="3">
    <source>
        <dbReference type="ARBA" id="ARBA00005985"/>
    </source>
</evidence>
<dbReference type="NCBIfam" id="TIGR01474">
    <property type="entry name" value="ubiA_proteo"/>
    <property type="match status" value="1"/>
</dbReference>
<feature type="transmembrane region" description="Helical" evidence="11">
    <location>
        <begin position="274"/>
        <end position="296"/>
    </location>
</feature>
<comment type="caution">
    <text evidence="13">The sequence shown here is derived from an EMBL/GenBank/DDBJ whole genome shotgun (WGS) entry which is preliminary data.</text>
</comment>
<dbReference type="RefSeq" id="WP_289411154.1">
    <property type="nucleotide sequence ID" value="NZ_JAUCDY010000011.1"/>
</dbReference>
<dbReference type="InterPro" id="IPR006370">
    <property type="entry name" value="HB_polyprenyltransferase-like"/>
</dbReference>
<dbReference type="EC" id="2.5.1.39" evidence="11 12"/>
<reference evidence="13 14" key="1">
    <citation type="submission" date="2023-06" db="EMBL/GenBank/DDBJ databases">
        <title>Thiopseudomonas sp. CY1220 draft genome sequence.</title>
        <authorList>
            <person name="Zhao G."/>
            <person name="An M."/>
        </authorList>
    </citation>
    <scope>NUCLEOTIDE SEQUENCE [LARGE SCALE GENOMIC DNA]</scope>
    <source>
        <strain evidence="13 14">CY1220</strain>
    </source>
</reference>
<evidence type="ECO:0000256" key="11">
    <source>
        <dbReference type="HAMAP-Rule" id="MF_01635"/>
    </source>
</evidence>